<dbReference type="InterPro" id="IPR046676">
    <property type="entry name" value="DUF6546"/>
</dbReference>
<gene>
    <name evidence="2" type="ORF">E0L32_009631</name>
</gene>
<protein>
    <recommendedName>
        <fullName evidence="1">DUF6546 domain-containing protein</fullName>
    </recommendedName>
</protein>
<dbReference type="Proteomes" id="UP000319257">
    <property type="component" value="Unassembled WGS sequence"/>
</dbReference>
<dbReference type="EMBL" id="SKBQ01000071">
    <property type="protein sequence ID" value="TPX08927.1"/>
    <property type="molecule type" value="Genomic_DNA"/>
</dbReference>
<reference evidence="2 3" key="1">
    <citation type="submission" date="2019-06" db="EMBL/GenBank/DDBJ databases">
        <title>Draft genome sequence of the filamentous fungus Phialemoniopsis curvata isolated from diesel fuel.</title>
        <authorList>
            <person name="Varaljay V.A."/>
            <person name="Lyon W.J."/>
            <person name="Crouch A.L."/>
            <person name="Drake C.E."/>
            <person name="Hollomon J.M."/>
            <person name="Nadeau L.J."/>
            <person name="Nunn H.S."/>
            <person name="Stevenson B.S."/>
            <person name="Bojanowski C.L."/>
            <person name="Crookes-Goodson W.J."/>
        </authorList>
    </citation>
    <scope>NUCLEOTIDE SEQUENCE [LARGE SCALE GENOMIC DNA]</scope>
    <source>
        <strain evidence="2 3">D216</strain>
    </source>
</reference>
<evidence type="ECO:0000313" key="3">
    <source>
        <dbReference type="Proteomes" id="UP000319257"/>
    </source>
</evidence>
<organism evidence="2 3">
    <name type="scientific">Thyridium curvatum</name>
    <dbReference type="NCBI Taxonomy" id="1093900"/>
    <lineage>
        <taxon>Eukaryota</taxon>
        <taxon>Fungi</taxon>
        <taxon>Dikarya</taxon>
        <taxon>Ascomycota</taxon>
        <taxon>Pezizomycotina</taxon>
        <taxon>Sordariomycetes</taxon>
        <taxon>Sordariomycetidae</taxon>
        <taxon>Thyridiales</taxon>
        <taxon>Thyridiaceae</taxon>
        <taxon>Thyridium</taxon>
    </lineage>
</organism>
<keyword evidence="3" id="KW-1185">Reference proteome</keyword>
<comment type="caution">
    <text evidence="2">The sequence shown here is derived from an EMBL/GenBank/DDBJ whole genome shotgun (WGS) entry which is preliminary data.</text>
</comment>
<feature type="domain" description="DUF6546" evidence="1">
    <location>
        <begin position="330"/>
        <end position="515"/>
    </location>
</feature>
<dbReference type="OrthoDB" id="3728558at2759"/>
<name>A0A507ANQ2_9PEZI</name>
<dbReference type="InParanoid" id="A0A507ANQ2"/>
<accession>A0A507ANQ2</accession>
<evidence type="ECO:0000313" key="2">
    <source>
        <dbReference type="EMBL" id="TPX08927.1"/>
    </source>
</evidence>
<evidence type="ECO:0000259" key="1">
    <source>
        <dbReference type="Pfam" id="PF20183"/>
    </source>
</evidence>
<sequence>MIPRRRVVCATRRPVVELPKNGIWDYQEQERTVVPWTRLPPEIRLMVLEQVRESAKGQLASRGKRTYEMSIYATVCREWQSFFEKENFKRLILHQSDIFLFGAFTHGQQQRRAWIEWIWLRIELPQYDCKKCQKAETLDEIRNNNIVFTKAVWGLFNILSTWERDLSSVHPYKGLRLELGVYSPSDATHFCKELQCRVNDTSWSNIIGIQNRGFHDKAHGWREERQLRPTGDALRRVFGPSCGLAFDLRISTARQLEKVLPKVNIITVLVIRRQFYRHYSISKALQPIIQSLPQLFDIRYEHWRDPEGEDGLAVRDAEHHILLSMLRAQTNLRRFRIFEDFRPLYHGKEDRKFCPSLGQALAESSQHLDELLVTFSIDAKDFFSQVSGEMMWHNLRLLSLTTPALSPLRHDQLIQEAAKIIPRMPQLKIMELWHIGHYFACVFEYSLGYPSLRPSIRLLSTWDGKLSAEAISCWKEVTNEHRGELRSESVWLDPKKARSHFAIMRLLLVRRRVVHSTSYEQLRSSRHENRFCRA</sequence>
<dbReference type="STRING" id="1093900.A0A507ANQ2"/>
<dbReference type="GeneID" id="41977078"/>
<dbReference type="AlphaFoldDB" id="A0A507ANQ2"/>
<dbReference type="Pfam" id="PF20183">
    <property type="entry name" value="DUF6546"/>
    <property type="match status" value="1"/>
</dbReference>
<dbReference type="RefSeq" id="XP_030990638.1">
    <property type="nucleotide sequence ID" value="XM_031144617.1"/>
</dbReference>
<proteinExistence type="predicted"/>